<name>A0AAV5L5I2_9ROSI</name>
<proteinExistence type="predicted"/>
<keyword evidence="2" id="KW-1185">Reference proteome</keyword>
<protein>
    <submittedName>
        <fullName evidence="1">Uncharacterized protein</fullName>
    </submittedName>
</protein>
<sequence>MRHKIYDEDNDEEIELMKEETRLVGRMLEGQAPHADFEPYEVCSSIHSPF</sequence>
<accession>A0AAV5L5I2</accession>
<dbReference type="EMBL" id="BPVZ01000094">
    <property type="protein sequence ID" value="GKV32201.1"/>
    <property type="molecule type" value="Genomic_DNA"/>
</dbReference>
<comment type="caution">
    <text evidence="1">The sequence shown here is derived from an EMBL/GenBank/DDBJ whole genome shotgun (WGS) entry which is preliminary data.</text>
</comment>
<evidence type="ECO:0000313" key="1">
    <source>
        <dbReference type="EMBL" id="GKV32201.1"/>
    </source>
</evidence>
<dbReference type="AlphaFoldDB" id="A0AAV5L5I2"/>
<organism evidence="1 2">
    <name type="scientific">Rubroshorea leprosula</name>
    <dbReference type="NCBI Taxonomy" id="152421"/>
    <lineage>
        <taxon>Eukaryota</taxon>
        <taxon>Viridiplantae</taxon>
        <taxon>Streptophyta</taxon>
        <taxon>Embryophyta</taxon>
        <taxon>Tracheophyta</taxon>
        <taxon>Spermatophyta</taxon>
        <taxon>Magnoliopsida</taxon>
        <taxon>eudicotyledons</taxon>
        <taxon>Gunneridae</taxon>
        <taxon>Pentapetalae</taxon>
        <taxon>rosids</taxon>
        <taxon>malvids</taxon>
        <taxon>Malvales</taxon>
        <taxon>Dipterocarpaceae</taxon>
        <taxon>Rubroshorea</taxon>
    </lineage>
</organism>
<evidence type="ECO:0000313" key="2">
    <source>
        <dbReference type="Proteomes" id="UP001054252"/>
    </source>
</evidence>
<gene>
    <name evidence="1" type="ORF">SLEP1_g40818</name>
</gene>
<dbReference type="Proteomes" id="UP001054252">
    <property type="component" value="Unassembled WGS sequence"/>
</dbReference>
<reference evidence="1 2" key="1">
    <citation type="journal article" date="2021" name="Commun. Biol.">
        <title>The genome of Shorea leprosula (Dipterocarpaceae) highlights the ecological relevance of drought in aseasonal tropical rainforests.</title>
        <authorList>
            <person name="Ng K.K.S."/>
            <person name="Kobayashi M.J."/>
            <person name="Fawcett J.A."/>
            <person name="Hatakeyama M."/>
            <person name="Paape T."/>
            <person name="Ng C.H."/>
            <person name="Ang C.C."/>
            <person name="Tnah L.H."/>
            <person name="Lee C.T."/>
            <person name="Nishiyama T."/>
            <person name="Sese J."/>
            <person name="O'Brien M.J."/>
            <person name="Copetti D."/>
            <person name="Mohd Noor M.I."/>
            <person name="Ong R.C."/>
            <person name="Putra M."/>
            <person name="Sireger I.Z."/>
            <person name="Indrioko S."/>
            <person name="Kosugi Y."/>
            <person name="Izuno A."/>
            <person name="Isagi Y."/>
            <person name="Lee S.L."/>
            <person name="Shimizu K.K."/>
        </authorList>
    </citation>
    <scope>NUCLEOTIDE SEQUENCE [LARGE SCALE GENOMIC DNA]</scope>
    <source>
        <strain evidence="1">214</strain>
    </source>
</reference>